<evidence type="ECO:0000313" key="2">
    <source>
        <dbReference type="Proteomes" id="UP000215914"/>
    </source>
</evidence>
<dbReference type="Gramene" id="mRNA:HanXRQr2_Chr07g0313351">
    <property type="protein sequence ID" value="CDS:HanXRQr2_Chr07g0313351.1"/>
    <property type="gene ID" value="HanXRQr2_Chr07g0313351"/>
</dbReference>
<sequence length="169" mass="19002">MQLRQFAMQLEDKENVVRAYLELKKRNMNNIQLPFMFDPMVHYNQGLGSHSGLDHGHVMNHMSLDHGHVMNHMSHDIGWFGDAPITQLKREELGFGYYPVFDGGLVYDNPNLQWGLQQPVVHGGVGGVMQDNHNGVRPCVVEGENNAPPWGIIRHVAVQSAWGVIAKLA</sequence>
<reference evidence="1" key="1">
    <citation type="journal article" date="2017" name="Nature">
        <title>The sunflower genome provides insights into oil metabolism, flowering and Asterid evolution.</title>
        <authorList>
            <person name="Badouin H."/>
            <person name="Gouzy J."/>
            <person name="Grassa C.J."/>
            <person name="Murat F."/>
            <person name="Staton S.E."/>
            <person name="Cottret L."/>
            <person name="Lelandais-Briere C."/>
            <person name="Owens G.L."/>
            <person name="Carrere S."/>
            <person name="Mayjonade B."/>
            <person name="Legrand L."/>
            <person name="Gill N."/>
            <person name="Kane N.C."/>
            <person name="Bowers J.E."/>
            <person name="Hubner S."/>
            <person name="Bellec A."/>
            <person name="Berard A."/>
            <person name="Berges H."/>
            <person name="Blanchet N."/>
            <person name="Boniface M.C."/>
            <person name="Brunel D."/>
            <person name="Catrice O."/>
            <person name="Chaidir N."/>
            <person name="Claudel C."/>
            <person name="Donnadieu C."/>
            <person name="Faraut T."/>
            <person name="Fievet G."/>
            <person name="Helmstetter N."/>
            <person name="King M."/>
            <person name="Knapp S.J."/>
            <person name="Lai Z."/>
            <person name="Le Paslier M.C."/>
            <person name="Lippi Y."/>
            <person name="Lorenzon L."/>
            <person name="Mandel J.R."/>
            <person name="Marage G."/>
            <person name="Marchand G."/>
            <person name="Marquand E."/>
            <person name="Bret-Mestries E."/>
            <person name="Morien E."/>
            <person name="Nambeesan S."/>
            <person name="Nguyen T."/>
            <person name="Pegot-Espagnet P."/>
            <person name="Pouilly N."/>
            <person name="Raftis F."/>
            <person name="Sallet E."/>
            <person name="Schiex T."/>
            <person name="Thomas J."/>
            <person name="Vandecasteele C."/>
            <person name="Vares D."/>
            <person name="Vear F."/>
            <person name="Vautrin S."/>
            <person name="Crespi M."/>
            <person name="Mangin B."/>
            <person name="Burke J.M."/>
            <person name="Salse J."/>
            <person name="Munos S."/>
            <person name="Vincourt P."/>
            <person name="Rieseberg L.H."/>
            <person name="Langlade N.B."/>
        </authorList>
    </citation>
    <scope>NUCLEOTIDE SEQUENCE</scope>
    <source>
        <tissue evidence="1">Leaves</tissue>
    </source>
</reference>
<reference evidence="1" key="2">
    <citation type="submission" date="2020-06" db="EMBL/GenBank/DDBJ databases">
        <title>Helianthus annuus Genome sequencing and assembly Release 2.</title>
        <authorList>
            <person name="Gouzy J."/>
            <person name="Langlade N."/>
            <person name="Munos S."/>
        </authorList>
    </citation>
    <scope>NUCLEOTIDE SEQUENCE</scope>
    <source>
        <tissue evidence="1">Leaves</tissue>
    </source>
</reference>
<keyword evidence="2" id="KW-1185">Reference proteome</keyword>
<name>A0A9K3ING7_HELAN</name>
<comment type="caution">
    <text evidence="1">The sequence shown here is derived from an EMBL/GenBank/DDBJ whole genome shotgun (WGS) entry which is preliminary data.</text>
</comment>
<evidence type="ECO:0000313" key="1">
    <source>
        <dbReference type="EMBL" id="KAF5800203.1"/>
    </source>
</evidence>
<dbReference type="EMBL" id="MNCJ02000322">
    <property type="protein sequence ID" value="KAF5800203.1"/>
    <property type="molecule type" value="Genomic_DNA"/>
</dbReference>
<protein>
    <submittedName>
        <fullName evidence="1">Uncharacterized protein</fullName>
    </submittedName>
</protein>
<gene>
    <name evidence="1" type="ORF">HanXRQr2_Chr07g0313351</name>
</gene>
<organism evidence="1 2">
    <name type="scientific">Helianthus annuus</name>
    <name type="common">Common sunflower</name>
    <dbReference type="NCBI Taxonomy" id="4232"/>
    <lineage>
        <taxon>Eukaryota</taxon>
        <taxon>Viridiplantae</taxon>
        <taxon>Streptophyta</taxon>
        <taxon>Embryophyta</taxon>
        <taxon>Tracheophyta</taxon>
        <taxon>Spermatophyta</taxon>
        <taxon>Magnoliopsida</taxon>
        <taxon>eudicotyledons</taxon>
        <taxon>Gunneridae</taxon>
        <taxon>Pentapetalae</taxon>
        <taxon>asterids</taxon>
        <taxon>campanulids</taxon>
        <taxon>Asterales</taxon>
        <taxon>Asteraceae</taxon>
        <taxon>Asteroideae</taxon>
        <taxon>Heliantheae alliance</taxon>
        <taxon>Heliantheae</taxon>
        <taxon>Helianthus</taxon>
    </lineage>
</organism>
<proteinExistence type="predicted"/>
<dbReference type="AlphaFoldDB" id="A0A9K3ING7"/>
<accession>A0A9K3ING7</accession>
<dbReference type="Proteomes" id="UP000215914">
    <property type="component" value="Unassembled WGS sequence"/>
</dbReference>